<keyword evidence="3" id="KW-1185">Reference proteome</keyword>
<name>A0A8T0P5I2_PANVG</name>
<proteinExistence type="predicted"/>
<dbReference type="EMBL" id="CM029052">
    <property type="protein sequence ID" value="KAG2557387.1"/>
    <property type="molecule type" value="Genomic_DNA"/>
</dbReference>
<dbReference type="Proteomes" id="UP000823388">
    <property type="component" value="Chromosome 8N"/>
</dbReference>
<comment type="caution">
    <text evidence="2">The sequence shown here is derived from an EMBL/GenBank/DDBJ whole genome shotgun (WGS) entry which is preliminary data.</text>
</comment>
<gene>
    <name evidence="2" type="ORF">PVAP13_8NG212701</name>
</gene>
<feature type="compositionally biased region" description="Basic and acidic residues" evidence="1">
    <location>
        <begin position="31"/>
        <end position="40"/>
    </location>
</feature>
<evidence type="ECO:0000256" key="1">
    <source>
        <dbReference type="SAM" id="MobiDB-lite"/>
    </source>
</evidence>
<accession>A0A8T0P5I2</accession>
<dbReference type="AlphaFoldDB" id="A0A8T0P5I2"/>
<reference evidence="2" key="1">
    <citation type="submission" date="2020-05" db="EMBL/GenBank/DDBJ databases">
        <title>WGS assembly of Panicum virgatum.</title>
        <authorList>
            <person name="Lovell J.T."/>
            <person name="Jenkins J."/>
            <person name="Shu S."/>
            <person name="Juenger T.E."/>
            <person name="Schmutz J."/>
        </authorList>
    </citation>
    <scope>NUCLEOTIDE SEQUENCE</scope>
    <source>
        <strain evidence="2">AP13</strain>
    </source>
</reference>
<evidence type="ECO:0000313" key="3">
    <source>
        <dbReference type="Proteomes" id="UP000823388"/>
    </source>
</evidence>
<sequence length="108" mass="11849">MGELGKRQELLANEVVGSIANDGNSTLQSMHIDHSFQDKEEKEDERDESRKGKGGRGGSFRRKPRAGTKVGSTNNAPVERKRHLSTENMEGVEGKKLKVSKNTNDAGL</sequence>
<evidence type="ECO:0000313" key="2">
    <source>
        <dbReference type="EMBL" id="KAG2557387.1"/>
    </source>
</evidence>
<protein>
    <submittedName>
        <fullName evidence="2">Uncharacterized protein</fullName>
    </submittedName>
</protein>
<feature type="region of interest" description="Disordered" evidence="1">
    <location>
        <begin position="20"/>
        <end position="108"/>
    </location>
</feature>
<organism evidence="2 3">
    <name type="scientific">Panicum virgatum</name>
    <name type="common">Blackwell switchgrass</name>
    <dbReference type="NCBI Taxonomy" id="38727"/>
    <lineage>
        <taxon>Eukaryota</taxon>
        <taxon>Viridiplantae</taxon>
        <taxon>Streptophyta</taxon>
        <taxon>Embryophyta</taxon>
        <taxon>Tracheophyta</taxon>
        <taxon>Spermatophyta</taxon>
        <taxon>Magnoliopsida</taxon>
        <taxon>Liliopsida</taxon>
        <taxon>Poales</taxon>
        <taxon>Poaceae</taxon>
        <taxon>PACMAD clade</taxon>
        <taxon>Panicoideae</taxon>
        <taxon>Panicodae</taxon>
        <taxon>Paniceae</taxon>
        <taxon>Panicinae</taxon>
        <taxon>Panicum</taxon>
        <taxon>Panicum sect. Hiantes</taxon>
    </lineage>
</organism>